<comment type="caution">
    <text evidence="1">The sequence shown here is derived from an EMBL/GenBank/DDBJ whole genome shotgun (WGS) entry which is preliminary data.</text>
</comment>
<dbReference type="OrthoDB" id="159449at2759"/>
<protein>
    <submittedName>
        <fullName evidence="1">Uncharacterized protein</fullName>
    </submittedName>
</protein>
<dbReference type="SUPFAM" id="SSF50044">
    <property type="entry name" value="SH3-domain"/>
    <property type="match status" value="1"/>
</dbReference>
<dbReference type="AlphaFoldDB" id="A0A8H5ERI7"/>
<dbReference type="EMBL" id="JAACJJ010000059">
    <property type="protein sequence ID" value="KAF5309493.1"/>
    <property type="molecule type" value="Genomic_DNA"/>
</dbReference>
<dbReference type="InterPro" id="IPR036028">
    <property type="entry name" value="SH3-like_dom_sf"/>
</dbReference>
<proteinExistence type="predicted"/>
<reference evidence="1 2" key="1">
    <citation type="journal article" date="2020" name="ISME J.">
        <title>Uncovering the hidden diversity of litter-decomposition mechanisms in mushroom-forming fungi.</title>
        <authorList>
            <person name="Floudas D."/>
            <person name="Bentzer J."/>
            <person name="Ahren D."/>
            <person name="Johansson T."/>
            <person name="Persson P."/>
            <person name="Tunlid A."/>
        </authorList>
    </citation>
    <scope>NUCLEOTIDE SEQUENCE [LARGE SCALE GENOMIC DNA]</scope>
    <source>
        <strain evidence="1 2">CBS 101986</strain>
    </source>
</reference>
<organism evidence="1 2">
    <name type="scientific">Psilocybe cf. subviscida</name>
    <dbReference type="NCBI Taxonomy" id="2480587"/>
    <lineage>
        <taxon>Eukaryota</taxon>
        <taxon>Fungi</taxon>
        <taxon>Dikarya</taxon>
        <taxon>Basidiomycota</taxon>
        <taxon>Agaricomycotina</taxon>
        <taxon>Agaricomycetes</taxon>
        <taxon>Agaricomycetidae</taxon>
        <taxon>Agaricales</taxon>
        <taxon>Agaricineae</taxon>
        <taxon>Strophariaceae</taxon>
        <taxon>Psilocybe</taxon>
    </lineage>
</organism>
<gene>
    <name evidence="1" type="ORF">D9619_012490</name>
</gene>
<accession>A0A8H5ERI7</accession>
<name>A0A8H5ERI7_9AGAR</name>
<sequence length="228" mass="24991">MDAQTLAHWMKFAQTGGIGKCVAIQDTEAAAEEELMFLKGDVITVLSPMPLNITPSIEETKSSPLFLGYCEKVFGLFNSRKVWFITRLQRPIIVDTLNVRRSCTQPVALVNAVNRENCEPTQPVGFPAIERTLCNILAPLHLETSTRSNSLSTTNAPSVVSSFAPDELDDLSTSKFPALEAPSDVARSMPNPIIFRQITAGAIYNAGNGPHTEPLSNFWFSLPNRSSH</sequence>
<keyword evidence="2" id="KW-1185">Reference proteome</keyword>
<evidence type="ECO:0000313" key="1">
    <source>
        <dbReference type="EMBL" id="KAF5309493.1"/>
    </source>
</evidence>
<dbReference type="CDD" id="cd00174">
    <property type="entry name" value="SH3"/>
    <property type="match status" value="1"/>
</dbReference>
<dbReference type="Proteomes" id="UP000567179">
    <property type="component" value="Unassembled WGS sequence"/>
</dbReference>
<evidence type="ECO:0000313" key="2">
    <source>
        <dbReference type="Proteomes" id="UP000567179"/>
    </source>
</evidence>